<protein>
    <recommendedName>
        <fullName evidence="7">Glutaredoxin domain-containing protein</fullName>
    </recommendedName>
</protein>
<evidence type="ECO:0000259" key="7">
    <source>
        <dbReference type="Pfam" id="PF00462"/>
    </source>
</evidence>
<name>A0A7S4GB12_9EUGL</name>
<keyword evidence="4" id="KW-0411">Iron-sulfur</keyword>
<dbReference type="PANTHER" id="PTHR10293:SF16">
    <property type="entry name" value="GLUTAREDOXIN-RELATED PROTEIN 5, MITOCHONDRIAL"/>
    <property type="match status" value="1"/>
</dbReference>
<feature type="transmembrane region" description="Helical" evidence="6">
    <location>
        <begin position="120"/>
        <end position="145"/>
    </location>
</feature>
<keyword evidence="3" id="KW-0408">Iron</keyword>
<keyword evidence="6" id="KW-1133">Transmembrane helix</keyword>
<dbReference type="GO" id="GO:0046872">
    <property type="term" value="F:metal ion binding"/>
    <property type="evidence" value="ECO:0007669"/>
    <property type="project" value="UniProtKB-KW"/>
</dbReference>
<accession>A0A7S4GB12</accession>
<evidence type="ECO:0000256" key="4">
    <source>
        <dbReference type="ARBA" id="ARBA00023014"/>
    </source>
</evidence>
<dbReference type="InterPro" id="IPR002109">
    <property type="entry name" value="Glutaredoxin"/>
</dbReference>
<dbReference type="InterPro" id="IPR033658">
    <property type="entry name" value="GRX_PICOT-like"/>
</dbReference>
<dbReference type="InterPro" id="IPR004480">
    <property type="entry name" value="Monothiol_GRX-rel"/>
</dbReference>
<evidence type="ECO:0000256" key="5">
    <source>
        <dbReference type="ARBA" id="ARBA00023284"/>
    </source>
</evidence>
<reference evidence="8" key="1">
    <citation type="submission" date="2021-01" db="EMBL/GenBank/DDBJ databases">
        <authorList>
            <person name="Corre E."/>
            <person name="Pelletier E."/>
            <person name="Niang G."/>
            <person name="Scheremetjew M."/>
            <person name="Finn R."/>
            <person name="Kale V."/>
            <person name="Holt S."/>
            <person name="Cochrane G."/>
            <person name="Meng A."/>
            <person name="Brown T."/>
            <person name="Cohen L."/>
        </authorList>
    </citation>
    <scope>NUCLEOTIDE SEQUENCE</scope>
    <source>
        <strain evidence="8">CCMP1594</strain>
    </source>
</reference>
<proteinExistence type="predicted"/>
<gene>
    <name evidence="8" type="ORF">EGYM00163_LOCUS42346</name>
</gene>
<keyword evidence="1" id="KW-0001">2Fe-2S</keyword>
<dbReference type="EMBL" id="HBJA01122953">
    <property type="protein sequence ID" value="CAE0831064.1"/>
    <property type="molecule type" value="Transcribed_RNA"/>
</dbReference>
<keyword evidence="2" id="KW-0479">Metal-binding</keyword>
<sequence>MRFSDAPLPHYDSLARTPSAPLKPTSMTLAVALAALCAAAVGVAMWPQGLHEPLTAQYLAQVAPQTAATRVRPTAVPALPHARRASTDAAGALPAPLSPVAGAVPEALSWAPQTHNPQSALLGGPVVVLGVCVAACATALGMWYWGLRKASPVPPNASTWAMASTVEEMAEADPRLAQALAKAKGMVSKAIADHPVIVFMKGVPSQPQCGYSAGLVEVMNSYPSVKWVSCNVLQDDMIREAVKIVGDWPTLPQLYVNGELIGGYDIVTDMHKTGELKGVLPVTKKEEAAE</sequence>
<keyword evidence="6" id="KW-0472">Membrane</keyword>
<dbReference type="GO" id="GO:0005739">
    <property type="term" value="C:mitochondrion"/>
    <property type="evidence" value="ECO:0007669"/>
    <property type="project" value="UniProtKB-ARBA"/>
</dbReference>
<dbReference type="AlphaFoldDB" id="A0A7S4GB12"/>
<evidence type="ECO:0000256" key="3">
    <source>
        <dbReference type="ARBA" id="ARBA00023004"/>
    </source>
</evidence>
<dbReference type="InterPro" id="IPR036249">
    <property type="entry name" value="Thioredoxin-like_sf"/>
</dbReference>
<dbReference type="SUPFAM" id="SSF52833">
    <property type="entry name" value="Thioredoxin-like"/>
    <property type="match status" value="1"/>
</dbReference>
<dbReference type="Pfam" id="PF00462">
    <property type="entry name" value="Glutaredoxin"/>
    <property type="match status" value="1"/>
</dbReference>
<organism evidence="8">
    <name type="scientific">Eutreptiella gymnastica</name>
    <dbReference type="NCBI Taxonomy" id="73025"/>
    <lineage>
        <taxon>Eukaryota</taxon>
        <taxon>Discoba</taxon>
        <taxon>Euglenozoa</taxon>
        <taxon>Euglenida</taxon>
        <taxon>Spirocuta</taxon>
        <taxon>Euglenophyceae</taxon>
        <taxon>Eutreptiales</taxon>
        <taxon>Eutreptiaceae</taxon>
        <taxon>Eutreptiella</taxon>
    </lineage>
</organism>
<evidence type="ECO:0000256" key="6">
    <source>
        <dbReference type="SAM" id="Phobius"/>
    </source>
</evidence>
<dbReference type="CDD" id="cd03028">
    <property type="entry name" value="GRX_PICOT_like"/>
    <property type="match status" value="1"/>
</dbReference>
<dbReference type="Gene3D" id="3.40.30.10">
    <property type="entry name" value="Glutaredoxin"/>
    <property type="match status" value="1"/>
</dbReference>
<evidence type="ECO:0000256" key="2">
    <source>
        <dbReference type="ARBA" id="ARBA00022723"/>
    </source>
</evidence>
<dbReference type="PANTHER" id="PTHR10293">
    <property type="entry name" value="GLUTAREDOXIN FAMILY MEMBER"/>
    <property type="match status" value="1"/>
</dbReference>
<evidence type="ECO:0000313" key="8">
    <source>
        <dbReference type="EMBL" id="CAE0831064.1"/>
    </source>
</evidence>
<dbReference type="GO" id="GO:0051537">
    <property type="term" value="F:2 iron, 2 sulfur cluster binding"/>
    <property type="evidence" value="ECO:0007669"/>
    <property type="project" value="UniProtKB-KW"/>
</dbReference>
<feature type="domain" description="Glutaredoxin" evidence="7">
    <location>
        <begin position="196"/>
        <end position="261"/>
    </location>
</feature>
<keyword evidence="5" id="KW-0676">Redox-active center</keyword>
<evidence type="ECO:0000256" key="1">
    <source>
        <dbReference type="ARBA" id="ARBA00022714"/>
    </source>
</evidence>
<dbReference type="PROSITE" id="PS51354">
    <property type="entry name" value="GLUTAREDOXIN_2"/>
    <property type="match status" value="1"/>
</dbReference>
<keyword evidence="6" id="KW-0812">Transmembrane</keyword>
<feature type="transmembrane region" description="Helical" evidence="6">
    <location>
        <begin position="26"/>
        <end position="46"/>
    </location>
</feature>